<organism evidence="4 5">
    <name type="scientific">Daldinia eschscholtzii</name>
    <dbReference type="NCBI Taxonomy" id="292717"/>
    <lineage>
        <taxon>Eukaryota</taxon>
        <taxon>Fungi</taxon>
        <taxon>Dikarya</taxon>
        <taxon>Ascomycota</taxon>
        <taxon>Pezizomycotina</taxon>
        <taxon>Sordariomycetes</taxon>
        <taxon>Xylariomycetidae</taxon>
        <taxon>Xylariales</taxon>
        <taxon>Hypoxylaceae</taxon>
        <taxon>Daldinia</taxon>
    </lineage>
</organism>
<dbReference type="EMBL" id="JBANMG010000004">
    <property type="protein sequence ID" value="KAK6954279.1"/>
    <property type="molecule type" value="Genomic_DNA"/>
</dbReference>
<reference evidence="4 5" key="1">
    <citation type="journal article" date="2024" name="Front Chem Biol">
        <title>Unveiling the potential of Daldinia eschscholtzii MFLUCC 19-0629 through bioactivity and bioinformatics studies for enhanced sustainable agriculture production.</title>
        <authorList>
            <person name="Brooks S."/>
            <person name="Weaver J.A."/>
            <person name="Klomchit A."/>
            <person name="Alharthi S.A."/>
            <person name="Onlamun T."/>
            <person name="Nurani R."/>
            <person name="Vong T.K."/>
            <person name="Alberti F."/>
            <person name="Greco C."/>
        </authorList>
    </citation>
    <scope>NUCLEOTIDE SEQUENCE [LARGE SCALE GENOMIC DNA]</scope>
    <source>
        <strain evidence="4">MFLUCC 19-0629</strain>
    </source>
</reference>
<evidence type="ECO:0000259" key="3">
    <source>
        <dbReference type="Pfam" id="PF22942"/>
    </source>
</evidence>
<evidence type="ECO:0000313" key="5">
    <source>
        <dbReference type="Proteomes" id="UP001369815"/>
    </source>
</evidence>
<accession>A0AAX6MNS4</accession>
<dbReference type="PANTHER" id="PTHR46411">
    <property type="entry name" value="FAMILY ATPASE, PUTATIVE-RELATED"/>
    <property type="match status" value="1"/>
</dbReference>
<comment type="caution">
    <text evidence="4">The sequence shown here is derived from an EMBL/GenBank/DDBJ whole genome shotgun (WGS) entry which is preliminary data.</text>
</comment>
<dbReference type="Proteomes" id="UP001369815">
    <property type="component" value="Unassembled WGS sequence"/>
</dbReference>
<evidence type="ECO:0000259" key="2">
    <source>
        <dbReference type="Pfam" id="PF00004"/>
    </source>
</evidence>
<dbReference type="SUPFAM" id="SSF52540">
    <property type="entry name" value="P-loop containing nucleoside triphosphate hydrolases"/>
    <property type="match status" value="1"/>
</dbReference>
<dbReference type="InterPro" id="IPR054289">
    <property type="entry name" value="DUF7025"/>
</dbReference>
<dbReference type="InterPro" id="IPR027417">
    <property type="entry name" value="P-loop_NTPase"/>
</dbReference>
<dbReference type="Pfam" id="PF00004">
    <property type="entry name" value="AAA"/>
    <property type="match status" value="1"/>
</dbReference>
<dbReference type="AlphaFoldDB" id="A0AAX6MNS4"/>
<feature type="domain" description="ATPase AAA-type core" evidence="2">
    <location>
        <begin position="435"/>
        <end position="553"/>
    </location>
</feature>
<feature type="compositionally biased region" description="Polar residues" evidence="1">
    <location>
        <begin position="330"/>
        <end position="342"/>
    </location>
</feature>
<keyword evidence="5" id="KW-1185">Reference proteome</keyword>
<evidence type="ECO:0008006" key="6">
    <source>
        <dbReference type="Google" id="ProtNLM"/>
    </source>
</evidence>
<dbReference type="GO" id="GO:0016887">
    <property type="term" value="F:ATP hydrolysis activity"/>
    <property type="evidence" value="ECO:0007669"/>
    <property type="project" value="InterPro"/>
</dbReference>
<sequence>MATSEVSEVLRQDYPQELVRKCYQARWKKSDIIAGNLGDSTTATETSNIPIIHRLDMERGFWDTNSISIQDPLMRKILGDILKGYPDLCLEKENWTFRPPFQPLVHRWTKLEEYATKAKADPNTEHAFSGLLCFLTSIIENPFSQFARIDETGNIDFENIWHLYAPGSLVVSRERGVDLVSRVVRCKKHALSLRIHQFWMIDVERVDWDGEKCGYRDYSFEIENFDGYRPVTQLVVFPIRYAEDEAGLRAALIEKGRKFEQLRGYKMMASYSKRKVGDNKYNKWRLQPPGSRVCVDAFAYYYTQKHAKPKLRQLYDDEEHPSKAIENSIDESQTMSESSPTHSMVDVVPVYPSRRKVDRNPLTEEQRLMIHPWLRIFDFQTKTWTKILIDDLQEVDWDDMAIKEILLPEDEKELRFRNSGLDDFGENKGRGFTCLMSGPPGVGKRYAAGAVADRLRLPLYPIHVADFENNLDELKGALETAVEHCYLLNAILLLTEADILFRTRDNDHVERKDTVYMLLEILKNYTGILFLTTREASDINPAFQSRIDLFLPFNNLVAKMRRQIWQSSIAPVGEDALCGSENINELLDELSEFDLNGHEIENVVKNAKMLALGSGDSGRKISKDMLCLLAKNRILFCQASDTRHRG</sequence>
<protein>
    <recommendedName>
        <fullName evidence="6">AAA+ ATPase domain-containing protein</fullName>
    </recommendedName>
</protein>
<dbReference type="Pfam" id="PF22942">
    <property type="entry name" value="DUF7025"/>
    <property type="match status" value="1"/>
</dbReference>
<evidence type="ECO:0000313" key="4">
    <source>
        <dbReference type="EMBL" id="KAK6954279.1"/>
    </source>
</evidence>
<dbReference type="InterPro" id="IPR003959">
    <property type="entry name" value="ATPase_AAA_core"/>
</dbReference>
<feature type="region of interest" description="Disordered" evidence="1">
    <location>
        <begin position="327"/>
        <end position="347"/>
    </location>
</feature>
<name>A0AAX6MNS4_9PEZI</name>
<proteinExistence type="predicted"/>
<evidence type="ECO:0000256" key="1">
    <source>
        <dbReference type="SAM" id="MobiDB-lite"/>
    </source>
</evidence>
<dbReference type="PANTHER" id="PTHR46411:SF3">
    <property type="entry name" value="AAA+ ATPASE DOMAIN-CONTAINING PROTEIN"/>
    <property type="match status" value="1"/>
</dbReference>
<gene>
    <name evidence="4" type="ORF">Daesc_004246</name>
</gene>
<feature type="domain" description="DUF7025" evidence="3">
    <location>
        <begin position="149"/>
        <end position="242"/>
    </location>
</feature>
<dbReference type="Gene3D" id="3.40.50.300">
    <property type="entry name" value="P-loop containing nucleotide triphosphate hydrolases"/>
    <property type="match status" value="1"/>
</dbReference>
<dbReference type="GO" id="GO:0005524">
    <property type="term" value="F:ATP binding"/>
    <property type="evidence" value="ECO:0007669"/>
    <property type="project" value="InterPro"/>
</dbReference>